<dbReference type="EMBL" id="JADKNH010000013">
    <property type="protein sequence ID" value="MBF4695178.1"/>
    <property type="molecule type" value="Genomic_DNA"/>
</dbReference>
<dbReference type="InterPro" id="IPR001119">
    <property type="entry name" value="SLH_dom"/>
</dbReference>
<comment type="caution">
    <text evidence="4">The sequence shown here is derived from an EMBL/GenBank/DDBJ whole genome shotgun (WGS) entry which is preliminary data.</text>
</comment>
<organism evidence="4 5">
    <name type="scientific">Fusibacter ferrireducens</name>
    <dbReference type="NCBI Taxonomy" id="2785058"/>
    <lineage>
        <taxon>Bacteria</taxon>
        <taxon>Bacillati</taxon>
        <taxon>Bacillota</taxon>
        <taxon>Clostridia</taxon>
        <taxon>Eubacteriales</taxon>
        <taxon>Eubacteriales Family XII. Incertae Sedis</taxon>
        <taxon>Fusibacter</taxon>
    </lineage>
</organism>
<feature type="domain" description="SLH" evidence="3">
    <location>
        <begin position="74"/>
        <end position="137"/>
    </location>
</feature>
<accession>A0ABR9ZYE6</accession>
<dbReference type="Proteomes" id="UP000614200">
    <property type="component" value="Unassembled WGS sequence"/>
</dbReference>
<gene>
    <name evidence="4" type="ORF">ISU02_18925</name>
</gene>
<dbReference type="RefSeq" id="WP_194703421.1">
    <property type="nucleotide sequence ID" value="NZ_JADKNH010000013.1"/>
</dbReference>
<feature type="signal peptide" evidence="2">
    <location>
        <begin position="1"/>
        <end position="22"/>
    </location>
</feature>
<evidence type="ECO:0000256" key="2">
    <source>
        <dbReference type="SAM" id="SignalP"/>
    </source>
</evidence>
<keyword evidence="5" id="KW-1185">Reference proteome</keyword>
<evidence type="ECO:0000313" key="5">
    <source>
        <dbReference type="Proteomes" id="UP000614200"/>
    </source>
</evidence>
<evidence type="ECO:0000313" key="4">
    <source>
        <dbReference type="EMBL" id="MBF4695178.1"/>
    </source>
</evidence>
<proteinExistence type="predicted"/>
<name>A0ABR9ZYE6_9FIRM</name>
<evidence type="ECO:0000256" key="1">
    <source>
        <dbReference type="ARBA" id="ARBA00022737"/>
    </source>
</evidence>
<keyword evidence="2" id="KW-0732">Signal</keyword>
<keyword evidence="1" id="KW-0677">Repeat</keyword>
<evidence type="ECO:0000259" key="3">
    <source>
        <dbReference type="PROSITE" id="PS51272"/>
    </source>
</evidence>
<dbReference type="PROSITE" id="PS51272">
    <property type="entry name" value="SLH"/>
    <property type="match status" value="1"/>
</dbReference>
<sequence length="1021" mass="106613">MKKVLSLVLVLAMVLGMMPVFAAGETGAEQLYKYGFIAGNNGDLMVDKELTRAEMAVLVAEMNGLKEEAANYAAPADFNDVEAGKWYTPYVAYGQANGWWSGYPDGSFKPEIGMSGQEFAAVLMNALKYDFTWNTVVADAAAIGVDVQTASFNRGAAFEAMWAAVNKPVKGEEVALGVKLGRLESAMTPAGALAVESIKAASSKSITVKFNKAVTEADKITFAVKRSSTPVTVVTAWNEEKTVATLSSASNFAEAAYVATVAADGKDVATETITFTQQKVAKIEFTSPSVAVTVSGTPTGYVTYKVYDQYENDITSTSMANTLSPQVGVNTAGGSLTIKNGLMTIVPAPGTNLMTFQAISIVLYDASAGVTATKSLPVSTVTGTLTEFALGSAENLQIVENDTTSVYYLPYTAKDMAGNETKSYELVKEGLIDGDGSLDGTQLVSSLSNVVAAIVKDPANSKNAAIEVRYVGSTSNSMDMPLTLTAMTYTGSNSSIQSKVVKAKAIDKIILLAPAEVVSVSEGNVVIPFEAYDVQGNLVKEYTYVSKVTLQGGDSTTNIRWIEQSNGDASLVFTAPSNTGVITFTATSPSSKMSNMLSINVQKQAYPASIGFKSSGIIPAMENTAIQKIDFAGGKDEDLVIYDQYDRAMSKSKINAALAGTFTLTASTSNTNVAFLGTDVNGNNAFDAATDLGGTPVVSGGKTVGFTKALTTAADFKIAASASSGGAASVEFTLKDGTKVMDSTSVSISVIETEDVKSYTVNTSDKAIYAVGANATIVPPAKVSAQDSEYSFDAEVYGATQSGTKVLLAGKPIVDAGLSNTTEFTLNSATVNTTFDGISVTALDPTGDKTEATTTLTITVKHNNVVKSLPVAIKSSDVKPVPTSVVVDGADDDGIFDEAGVQTIVAGTSRTLILTKYDSNRATSNNKVGGVETDILDFYIKDSYGTKGMSFSSFQIAKITNSAGVAYTGADLSSRLAELTITPNTTNLVYTAGGNIKTNDKIYITGVANNGMSATVAIIVK</sequence>
<dbReference type="Pfam" id="PF00395">
    <property type="entry name" value="SLH"/>
    <property type="match status" value="1"/>
</dbReference>
<protein>
    <submittedName>
        <fullName evidence="4">S-layer homology domain-containing protein</fullName>
    </submittedName>
</protein>
<feature type="chain" id="PRO_5045361990" evidence="2">
    <location>
        <begin position="23"/>
        <end position="1021"/>
    </location>
</feature>
<reference evidence="4 5" key="1">
    <citation type="submission" date="2020-11" db="EMBL/GenBank/DDBJ databases">
        <title>Fusibacter basophilias sp. nov.</title>
        <authorList>
            <person name="Qiu D."/>
        </authorList>
    </citation>
    <scope>NUCLEOTIDE SEQUENCE [LARGE SCALE GENOMIC DNA]</scope>
    <source>
        <strain evidence="4 5">Q10-2</strain>
    </source>
</reference>